<dbReference type="InterPro" id="IPR036388">
    <property type="entry name" value="WH-like_DNA-bd_sf"/>
</dbReference>
<dbReference type="InterPro" id="IPR053926">
    <property type="entry name" value="RecX_HTH_1st"/>
</dbReference>
<comment type="function">
    <text evidence="5">Modulates RecA activity.</text>
</comment>
<evidence type="ECO:0000313" key="10">
    <source>
        <dbReference type="Proteomes" id="UP000255248"/>
    </source>
</evidence>
<evidence type="ECO:0000313" key="9">
    <source>
        <dbReference type="EMBL" id="STC84772.1"/>
    </source>
</evidence>
<evidence type="ECO:0000256" key="3">
    <source>
        <dbReference type="ARBA" id="ARBA00018111"/>
    </source>
</evidence>
<name>A0A376D8Z5_9GAMM</name>
<dbReference type="InterPro" id="IPR053924">
    <property type="entry name" value="RecX_HTH_2nd"/>
</dbReference>
<comment type="similarity">
    <text evidence="2 5">Belongs to the RecX family.</text>
</comment>
<organism evidence="9 10">
    <name type="scientific">Edwardsiella hoshinae</name>
    <dbReference type="NCBI Taxonomy" id="93378"/>
    <lineage>
        <taxon>Bacteria</taxon>
        <taxon>Pseudomonadati</taxon>
        <taxon>Pseudomonadota</taxon>
        <taxon>Gammaproteobacteria</taxon>
        <taxon>Enterobacterales</taxon>
        <taxon>Hafniaceae</taxon>
        <taxon>Edwardsiella</taxon>
    </lineage>
</organism>
<evidence type="ECO:0000256" key="2">
    <source>
        <dbReference type="ARBA" id="ARBA00009695"/>
    </source>
</evidence>
<feature type="domain" description="RecX first three-helical" evidence="8">
    <location>
        <begin position="23"/>
        <end position="60"/>
    </location>
</feature>
<dbReference type="STRING" id="93378.A9798_02905"/>
<evidence type="ECO:0000256" key="1">
    <source>
        <dbReference type="ARBA" id="ARBA00004496"/>
    </source>
</evidence>
<dbReference type="EMBL" id="UFXZ01000001">
    <property type="protein sequence ID" value="STC84772.1"/>
    <property type="molecule type" value="Genomic_DNA"/>
</dbReference>
<dbReference type="OrthoDB" id="7066780at2"/>
<gene>
    <name evidence="5 9" type="primary">recX</name>
    <name evidence="9" type="ORF">NCTC12121_00642</name>
</gene>
<dbReference type="HAMAP" id="MF_01114">
    <property type="entry name" value="RecX"/>
    <property type="match status" value="1"/>
</dbReference>
<accession>A0A376D8Z5</accession>
<dbReference type="RefSeq" id="WP_051355229.1">
    <property type="nucleotide sequence ID" value="NZ_CP065626.1"/>
</dbReference>
<evidence type="ECO:0000259" key="8">
    <source>
        <dbReference type="Pfam" id="PF21982"/>
    </source>
</evidence>
<evidence type="ECO:0000256" key="5">
    <source>
        <dbReference type="HAMAP-Rule" id="MF_01114"/>
    </source>
</evidence>
<dbReference type="Pfam" id="PF02631">
    <property type="entry name" value="RecX_HTH2"/>
    <property type="match status" value="1"/>
</dbReference>
<dbReference type="AlphaFoldDB" id="A0A376D8Z5"/>
<dbReference type="PANTHER" id="PTHR33602">
    <property type="entry name" value="REGULATORY PROTEIN RECX FAMILY PROTEIN"/>
    <property type="match status" value="1"/>
</dbReference>
<feature type="domain" description="RecX second three-helical" evidence="6">
    <location>
        <begin position="67"/>
        <end position="107"/>
    </location>
</feature>
<evidence type="ECO:0000259" key="7">
    <source>
        <dbReference type="Pfam" id="PF21981"/>
    </source>
</evidence>
<keyword evidence="4 5" id="KW-0963">Cytoplasm</keyword>
<dbReference type="PANTHER" id="PTHR33602:SF1">
    <property type="entry name" value="REGULATORY PROTEIN RECX FAMILY PROTEIN"/>
    <property type="match status" value="1"/>
</dbReference>
<dbReference type="Proteomes" id="UP000255248">
    <property type="component" value="Unassembled WGS sequence"/>
</dbReference>
<dbReference type="Pfam" id="PF21982">
    <property type="entry name" value="RecX_HTH1"/>
    <property type="match status" value="1"/>
</dbReference>
<feature type="domain" description="RecX third three-helical" evidence="7">
    <location>
        <begin position="116"/>
        <end position="158"/>
    </location>
</feature>
<sequence>MRTSDGVGSPGSAGVVKEADGLNRAMRLLALRDHSENELRRKLAAQGVSEAEIDSVIAHCYHYQWLDDGRFAERYIASRSRKGYGAQRIRQELGARGVARDVIQQALAECTVDWHAQARRTLERHFSLPLASDWATRAKVQRYLLYRGFFQEEIQDALRDLIR</sequence>
<dbReference type="InterPro" id="IPR053925">
    <property type="entry name" value="RecX_HTH_3rd"/>
</dbReference>
<dbReference type="Gene3D" id="1.10.10.10">
    <property type="entry name" value="Winged helix-like DNA-binding domain superfamily/Winged helix DNA-binding domain"/>
    <property type="match status" value="3"/>
</dbReference>
<comment type="subcellular location">
    <subcellularLocation>
        <location evidence="1 5">Cytoplasm</location>
    </subcellularLocation>
</comment>
<dbReference type="GO" id="GO:0006282">
    <property type="term" value="P:regulation of DNA repair"/>
    <property type="evidence" value="ECO:0007669"/>
    <property type="project" value="UniProtKB-UniRule"/>
</dbReference>
<dbReference type="GO" id="GO:0005737">
    <property type="term" value="C:cytoplasm"/>
    <property type="evidence" value="ECO:0007669"/>
    <property type="project" value="UniProtKB-SubCell"/>
</dbReference>
<proteinExistence type="inferred from homology"/>
<evidence type="ECO:0000259" key="6">
    <source>
        <dbReference type="Pfam" id="PF02631"/>
    </source>
</evidence>
<dbReference type="InterPro" id="IPR003783">
    <property type="entry name" value="Regulatory_RecX"/>
</dbReference>
<evidence type="ECO:0000256" key="4">
    <source>
        <dbReference type="ARBA" id="ARBA00022490"/>
    </source>
</evidence>
<protein>
    <recommendedName>
        <fullName evidence="3 5">Regulatory protein RecX</fullName>
    </recommendedName>
</protein>
<reference evidence="9 10" key="1">
    <citation type="submission" date="2018-06" db="EMBL/GenBank/DDBJ databases">
        <authorList>
            <consortium name="Pathogen Informatics"/>
            <person name="Doyle S."/>
        </authorList>
    </citation>
    <scope>NUCLEOTIDE SEQUENCE [LARGE SCALE GENOMIC DNA]</scope>
    <source>
        <strain evidence="9 10">NCTC12121</strain>
    </source>
</reference>
<dbReference type="Pfam" id="PF21981">
    <property type="entry name" value="RecX_HTH3"/>
    <property type="match status" value="1"/>
</dbReference>